<dbReference type="Proteomes" id="UP000004221">
    <property type="component" value="Unassembled WGS sequence"/>
</dbReference>
<sequence>MIVELAPGVVVDPAVRFGKPVIQGTRVPVDVVIGKLAGGISVEAVADEYGITEDDVRAVLRYAAQVLASEEIRGIA</sequence>
<dbReference type="OrthoDB" id="9809515at2"/>
<dbReference type="InterPro" id="IPR009057">
    <property type="entry name" value="Homeodomain-like_sf"/>
</dbReference>
<dbReference type="RefSeq" id="WP_008480351.1">
    <property type="nucleotide sequence ID" value="NZ_CAGS01000444.1"/>
</dbReference>
<dbReference type="InterPro" id="IPR036388">
    <property type="entry name" value="WH-like_DNA-bd_sf"/>
</dbReference>
<evidence type="ECO:0008006" key="3">
    <source>
        <dbReference type="Google" id="ProtNLM"/>
    </source>
</evidence>
<comment type="caution">
    <text evidence="1">The sequence shown here is derived from an EMBL/GenBank/DDBJ whole genome shotgun (WGS) entry which is preliminary data.</text>
</comment>
<dbReference type="InterPro" id="IPR007367">
    <property type="entry name" value="DUF433"/>
</dbReference>
<name>I4EL85_9BACT</name>
<dbReference type="EMBL" id="CAGS01000444">
    <property type="protein sequence ID" value="CCF85447.1"/>
    <property type="molecule type" value="Genomic_DNA"/>
</dbReference>
<gene>
    <name evidence="1" type="ORF">NITHO_4990012</name>
</gene>
<dbReference type="PANTHER" id="PTHR34849">
    <property type="entry name" value="SSL5025 PROTEIN"/>
    <property type="match status" value="1"/>
</dbReference>
<keyword evidence="2" id="KW-1185">Reference proteome</keyword>
<proteinExistence type="predicted"/>
<dbReference type="AlphaFoldDB" id="I4EL85"/>
<reference evidence="1 2" key="1">
    <citation type="journal article" date="2012" name="ISME J.">
        <title>Nitrification expanded: discovery, physiology and genomics of a nitrite-oxidizing bacterium from the phylum Chloroflexi.</title>
        <authorList>
            <person name="Sorokin D.Y."/>
            <person name="Lucker S."/>
            <person name="Vejmelkova D."/>
            <person name="Kostrikina N.A."/>
            <person name="Kleerebezem R."/>
            <person name="Rijpstra W.I."/>
            <person name="Damste J.S."/>
            <person name="Le Paslier D."/>
            <person name="Muyzer G."/>
            <person name="Wagner M."/>
            <person name="van Loosdrecht M.C."/>
            <person name="Daims H."/>
        </authorList>
    </citation>
    <scope>NUCLEOTIDE SEQUENCE [LARGE SCALE GENOMIC DNA]</scope>
    <source>
        <strain evidence="2">none</strain>
    </source>
</reference>
<organism evidence="1 2">
    <name type="scientific">Nitrolancea hollandica Lb</name>
    <dbReference type="NCBI Taxonomy" id="1129897"/>
    <lineage>
        <taxon>Bacteria</taxon>
        <taxon>Pseudomonadati</taxon>
        <taxon>Thermomicrobiota</taxon>
        <taxon>Thermomicrobia</taxon>
        <taxon>Sphaerobacterales</taxon>
        <taxon>Sphaerobacterineae</taxon>
        <taxon>Sphaerobacteraceae</taxon>
        <taxon>Nitrolancea</taxon>
    </lineage>
</organism>
<dbReference type="SUPFAM" id="SSF46689">
    <property type="entry name" value="Homeodomain-like"/>
    <property type="match status" value="1"/>
</dbReference>
<dbReference type="Gene3D" id="1.10.10.10">
    <property type="entry name" value="Winged helix-like DNA-binding domain superfamily/Winged helix DNA-binding domain"/>
    <property type="match status" value="1"/>
</dbReference>
<dbReference type="Pfam" id="PF04255">
    <property type="entry name" value="DUF433"/>
    <property type="match status" value="1"/>
</dbReference>
<protein>
    <recommendedName>
        <fullName evidence="3">DUF433 domain-containing protein</fullName>
    </recommendedName>
</protein>
<evidence type="ECO:0000313" key="1">
    <source>
        <dbReference type="EMBL" id="CCF85447.1"/>
    </source>
</evidence>
<dbReference type="PANTHER" id="PTHR34849:SF3">
    <property type="entry name" value="SSR2962 PROTEIN"/>
    <property type="match status" value="1"/>
</dbReference>
<evidence type="ECO:0000313" key="2">
    <source>
        <dbReference type="Proteomes" id="UP000004221"/>
    </source>
</evidence>
<accession>I4EL85</accession>